<dbReference type="SUPFAM" id="SSF55931">
    <property type="entry name" value="Glutamine synthetase/guanido kinase"/>
    <property type="match status" value="1"/>
</dbReference>
<dbReference type="Gene3D" id="3.30.590.10">
    <property type="entry name" value="Glutamine synthetase/guanido kinase, catalytic domain"/>
    <property type="match status" value="1"/>
</dbReference>
<gene>
    <name evidence="5" type="primary">glnA_2</name>
    <name evidence="5" type="ORF">NCTC12195_00105</name>
</gene>
<evidence type="ECO:0000313" key="6">
    <source>
        <dbReference type="Proteomes" id="UP000255277"/>
    </source>
</evidence>
<evidence type="ECO:0000259" key="4">
    <source>
        <dbReference type="Pfam" id="PF00120"/>
    </source>
</evidence>
<sequence>MIGAGLYGIEHKIPLPDELKGNAYNQDAIERIPSSLHEAILTWKESDVVKEVLGEDVAKHYLHAAQSEQNDFDSYVTTWERSRYFEQS</sequence>
<dbReference type="InterPro" id="IPR008146">
    <property type="entry name" value="Gln_synth_cat_dom"/>
</dbReference>
<organism evidence="5 6">
    <name type="scientific">Staphylococcus gallinarum</name>
    <dbReference type="NCBI Taxonomy" id="1293"/>
    <lineage>
        <taxon>Bacteria</taxon>
        <taxon>Bacillati</taxon>
        <taxon>Bacillota</taxon>
        <taxon>Bacilli</taxon>
        <taxon>Bacillales</taxon>
        <taxon>Staphylococcaceae</taxon>
        <taxon>Staphylococcus</taxon>
    </lineage>
</organism>
<protein>
    <submittedName>
        <fullName evidence="5">Putative glutamine synthetase</fullName>
        <ecNumber evidence="5">6.3.1.2</ecNumber>
    </submittedName>
</protein>
<dbReference type="PANTHER" id="PTHR43785:SF12">
    <property type="entry name" value="TYPE-1 GLUTAMINE SYNTHETASE 2"/>
    <property type="match status" value="1"/>
</dbReference>
<accession>A0A380F9T5</accession>
<reference evidence="5 6" key="1">
    <citation type="submission" date="2018-06" db="EMBL/GenBank/DDBJ databases">
        <authorList>
            <consortium name="Pathogen Informatics"/>
            <person name="Doyle S."/>
        </authorList>
    </citation>
    <scope>NUCLEOTIDE SEQUENCE [LARGE SCALE GENOMIC DNA]</scope>
    <source>
        <strain evidence="5 6">NCTC12195</strain>
    </source>
</reference>
<dbReference type="InterPro" id="IPR014746">
    <property type="entry name" value="Gln_synth/guanido_kin_cat_dom"/>
</dbReference>
<evidence type="ECO:0000313" key="5">
    <source>
        <dbReference type="EMBL" id="SUM30705.1"/>
    </source>
</evidence>
<feature type="domain" description="GS catalytic" evidence="4">
    <location>
        <begin position="1"/>
        <end position="84"/>
    </location>
</feature>
<evidence type="ECO:0000256" key="1">
    <source>
        <dbReference type="ARBA" id="ARBA00009897"/>
    </source>
</evidence>
<name>A0A380F9T5_STAGA</name>
<dbReference type="EC" id="6.3.1.2" evidence="5"/>
<proteinExistence type="inferred from homology"/>
<dbReference type="GO" id="GO:0004356">
    <property type="term" value="F:glutamine synthetase activity"/>
    <property type="evidence" value="ECO:0007669"/>
    <property type="project" value="UniProtKB-EC"/>
</dbReference>
<dbReference type="Pfam" id="PF00120">
    <property type="entry name" value="Gln-synt_C"/>
    <property type="match status" value="1"/>
</dbReference>
<evidence type="ECO:0000256" key="3">
    <source>
        <dbReference type="RuleBase" id="RU000384"/>
    </source>
</evidence>
<dbReference type="EMBL" id="UHDK01000001">
    <property type="protein sequence ID" value="SUM30705.1"/>
    <property type="molecule type" value="Genomic_DNA"/>
</dbReference>
<dbReference type="PANTHER" id="PTHR43785">
    <property type="entry name" value="GAMMA-GLUTAMYLPUTRESCINE SYNTHETASE"/>
    <property type="match status" value="1"/>
</dbReference>
<evidence type="ECO:0000256" key="2">
    <source>
        <dbReference type="ARBA" id="ARBA00022598"/>
    </source>
</evidence>
<dbReference type="Proteomes" id="UP000255277">
    <property type="component" value="Unassembled WGS sequence"/>
</dbReference>
<comment type="similarity">
    <text evidence="1 3">Belongs to the glutamine synthetase family.</text>
</comment>
<keyword evidence="2 5" id="KW-0436">Ligase</keyword>
<dbReference type="AlphaFoldDB" id="A0A380F9T5"/>